<protein>
    <recommendedName>
        <fullName evidence="1">Fibronectin type-III domain-containing protein</fullName>
    </recommendedName>
</protein>
<dbReference type="AlphaFoldDB" id="A0A087UTC7"/>
<dbReference type="STRING" id="407821.A0A087UTC7"/>
<dbReference type="Proteomes" id="UP000054359">
    <property type="component" value="Unassembled WGS sequence"/>
</dbReference>
<dbReference type="InterPro" id="IPR003961">
    <property type="entry name" value="FN3_dom"/>
</dbReference>
<dbReference type="CDD" id="cd00063">
    <property type="entry name" value="FN3"/>
    <property type="match status" value="1"/>
</dbReference>
<proteinExistence type="predicted"/>
<evidence type="ECO:0000313" key="2">
    <source>
        <dbReference type="EMBL" id="KFM80616.1"/>
    </source>
</evidence>
<dbReference type="OMA" id="EPCIVRI"/>
<evidence type="ECO:0000259" key="1">
    <source>
        <dbReference type="PROSITE" id="PS50853"/>
    </source>
</evidence>
<name>A0A087UTC7_STEMI</name>
<gene>
    <name evidence="2" type="ORF">X975_23693</name>
</gene>
<organism evidence="2 3">
    <name type="scientific">Stegodyphus mimosarum</name>
    <name type="common">African social velvet spider</name>
    <dbReference type="NCBI Taxonomy" id="407821"/>
    <lineage>
        <taxon>Eukaryota</taxon>
        <taxon>Metazoa</taxon>
        <taxon>Ecdysozoa</taxon>
        <taxon>Arthropoda</taxon>
        <taxon>Chelicerata</taxon>
        <taxon>Arachnida</taxon>
        <taxon>Araneae</taxon>
        <taxon>Araneomorphae</taxon>
        <taxon>Entelegynae</taxon>
        <taxon>Eresoidea</taxon>
        <taxon>Eresidae</taxon>
        <taxon>Stegodyphus</taxon>
    </lineage>
</organism>
<dbReference type="EMBL" id="KK121506">
    <property type="protein sequence ID" value="KFM80616.1"/>
    <property type="molecule type" value="Genomic_DNA"/>
</dbReference>
<dbReference type="Gene3D" id="2.60.40.10">
    <property type="entry name" value="Immunoglobulins"/>
    <property type="match status" value="1"/>
</dbReference>
<dbReference type="SUPFAM" id="SSF49265">
    <property type="entry name" value="Fibronectin type III"/>
    <property type="match status" value="1"/>
</dbReference>
<feature type="domain" description="Fibronectin type-III" evidence="1">
    <location>
        <begin position="31"/>
        <end position="119"/>
    </location>
</feature>
<accession>A0A087UTC7</accession>
<dbReference type="InterPro" id="IPR013783">
    <property type="entry name" value="Ig-like_fold"/>
</dbReference>
<dbReference type="PANTHER" id="PTHR23278">
    <property type="entry name" value="SIDESTEP PROTEIN"/>
    <property type="match status" value="1"/>
</dbReference>
<keyword evidence="3" id="KW-1185">Reference proteome</keyword>
<sequence>MGDYGSLLCWGRNSVAEQKEPCIVRIIPAGPPDPVRNCVVVNQSHSWLLVECEAGYSNGLQQKFHLDVYNSAVDHLQVNLTSNEAPSFSVHDLPPGTPFVLVVYASNEKGKSNSLAIVG</sequence>
<dbReference type="OrthoDB" id="8825892at2759"/>
<evidence type="ECO:0000313" key="3">
    <source>
        <dbReference type="Proteomes" id="UP000054359"/>
    </source>
</evidence>
<dbReference type="InterPro" id="IPR036116">
    <property type="entry name" value="FN3_sf"/>
</dbReference>
<dbReference type="PROSITE" id="PS50853">
    <property type="entry name" value="FN3"/>
    <property type="match status" value="1"/>
</dbReference>
<feature type="non-terminal residue" evidence="2">
    <location>
        <position position="119"/>
    </location>
</feature>
<reference evidence="2 3" key="1">
    <citation type="submission" date="2013-11" db="EMBL/GenBank/DDBJ databases">
        <title>Genome sequencing of Stegodyphus mimosarum.</title>
        <authorList>
            <person name="Bechsgaard J."/>
        </authorList>
    </citation>
    <scope>NUCLEOTIDE SEQUENCE [LARGE SCALE GENOMIC DNA]</scope>
</reference>
<dbReference type="Pfam" id="PF00041">
    <property type="entry name" value="fn3"/>
    <property type="match status" value="1"/>
</dbReference>
<dbReference type="PANTHER" id="PTHR23278:SF19">
    <property type="entry name" value="OBSCURIN"/>
    <property type="match status" value="1"/>
</dbReference>